<name>A9V7D9_MONBE</name>
<keyword evidence="2" id="KW-0812">Transmembrane</keyword>
<dbReference type="Proteomes" id="UP000001357">
    <property type="component" value="Unassembled WGS sequence"/>
</dbReference>
<evidence type="ECO:0000313" key="3">
    <source>
        <dbReference type="EMBL" id="EDQ86568.1"/>
    </source>
</evidence>
<evidence type="ECO:0000256" key="2">
    <source>
        <dbReference type="SAM" id="Phobius"/>
    </source>
</evidence>
<feature type="compositionally biased region" description="Basic residues" evidence="1">
    <location>
        <begin position="45"/>
        <end position="56"/>
    </location>
</feature>
<feature type="transmembrane region" description="Helical" evidence="2">
    <location>
        <begin position="199"/>
        <end position="217"/>
    </location>
</feature>
<feature type="compositionally biased region" description="Polar residues" evidence="1">
    <location>
        <begin position="355"/>
        <end position="365"/>
    </location>
</feature>
<reference evidence="3 4" key="1">
    <citation type="journal article" date="2008" name="Nature">
        <title>The genome of the choanoflagellate Monosiga brevicollis and the origin of metazoans.</title>
        <authorList>
            <consortium name="JGI Sequencing"/>
            <person name="King N."/>
            <person name="Westbrook M.J."/>
            <person name="Young S.L."/>
            <person name="Kuo A."/>
            <person name="Abedin M."/>
            <person name="Chapman J."/>
            <person name="Fairclough S."/>
            <person name="Hellsten U."/>
            <person name="Isogai Y."/>
            <person name="Letunic I."/>
            <person name="Marr M."/>
            <person name="Pincus D."/>
            <person name="Putnam N."/>
            <person name="Rokas A."/>
            <person name="Wright K.J."/>
            <person name="Zuzow R."/>
            <person name="Dirks W."/>
            <person name="Good M."/>
            <person name="Goodstein D."/>
            <person name="Lemons D."/>
            <person name="Li W."/>
            <person name="Lyons J.B."/>
            <person name="Morris A."/>
            <person name="Nichols S."/>
            <person name="Richter D.J."/>
            <person name="Salamov A."/>
            <person name="Bork P."/>
            <person name="Lim W.A."/>
            <person name="Manning G."/>
            <person name="Miller W.T."/>
            <person name="McGinnis W."/>
            <person name="Shapiro H."/>
            <person name="Tjian R."/>
            <person name="Grigoriev I.V."/>
            <person name="Rokhsar D."/>
        </authorList>
    </citation>
    <scope>NUCLEOTIDE SEQUENCE [LARGE SCALE GENOMIC DNA]</scope>
    <source>
        <strain evidence="4">MX1 / ATCC 50154</strain>
    </source>
</reference>
<keyword evidence="2" id="KW-0472">Membrane</keyword>
<accession>A9V7D9</accession>
<feature type="transmembrane region" description="Helical" evidence="2">
    <location>
        <begin position="237"/>
        <end position="256"/>
    </location>
</feature>
<dbReference type="AlphaFoldDB" id="A9V7D9"/>
<organism evidence="3 4">
    <name type="scientific">Monosiga brevicollis</name>
    <name type="common">Choanoflagellate</name>
    <dbReference type="NCBI Taxonomy" id="81824"/>
    <lineage>
        <taxon>Eukaryota</taxon>
        <taxon>Choanoflagellata</taxon>
        <taxon>Craspedida</taxon>
        <taxon>Salpingoecidae</taxon>
        <taxon>Monosiga</taxon>
    </lineage>
</organism>
<dbReference type="InParanoid" id="A9V7D9"/>
<feature type="compositionally biased region" description="Low complexity" evidence="1">
    <location>
        <begin position="1"/>
        <end position="19"/>
    </location>
</feature>
<feature type="region of interest" description="Disordered" evidence="1">
    <location>
        <begin position="1"/>
        <end position="92"/>
    </location>
</feature>
<protein>
    <submittedName>
        <fullName evidence="3">Uncharacterized protein</fullName>
    </submittedName>
</protein>
<sequence>MANHTTQLGQLPPLQLDTLRPSGSDAAPTTADEPALTSEQDSKPGRRHKTKRRHTNRVAPVSDSREWPEARTLQEEDMLETPVDGRGATSLAWSDRPSTLRAQEGPWQAAQHRIQHVVEGQASVPSLQNYFVLCPPPPYRTPFFASRQSHHAGRSGFQTVSAEAMTAPTQPTAHHPTSHQLHPGQRLFRESLVGRTEQWTSSALGVLLGVAGGLLFLEQIEFDVPLEDVLRDSGLNWIAALHVLLALALLHAVTLFNDDRCARVINWVRFLLCALIAIIALLCTLSWNFVVNRVKRTDPRKPLLLADTKFEITDITYAFAGVALLAILTQAIVARPILENRPSPADLPSPARPSRQLQDPTTSLA</sequence>
<proteinExistence type="predicted"/>
<evidence type="ECO:0000256" key="1">
    <source>
        <dbReference type="SAM" id="MobiDB-lite"/>
    </source>
</evidence>
<feature type="compositionally biased region" description="Basic and acidic residues" evidence="1">
    <location>
        <begin position="63"/>
        <end position="74"/>
    </location>
</feature>
<feature type="region of interest" description="Disordered" evidence="1">
    <location>
        <begin position="343"/>
        <end position="365"/>
    </location>
</feature>
<feature type="transmembrane region" description="Helical" evidence="2">
    <location>
        <begin position="268"/>
        <end position="290"/>
    </location>
</feature>
<gene>
    <name evidence="3" type="ORF">MONBRDRAFT_28165</name>
</gene>
<dbReference type="RefSeq" id="XP_001748681.1">
    <property type="nucleotide sequence ID" value="XM_001748629.1"/>
</dbReference>
<feature type="transmembrane region" description="Helical" evidence="2">
    <location>
        <begin position="315"/>
        <end position="334"/>
    </location>
</feature>
<dbReference type="GeneID" id="5893968"/>
<keyword evidence="2" id="KW-1133">Transmembrane helix</keyword>
<evidence type="ECO:0000313" key="4">
    <source>
        <dbReference type="Proteomes" id="UP000001357"/>
    </source>
</evidence>
<keyword evidence="4" id="KW-1185">Reference proteome</keyword>
<dbReference type="EMBL" id="CH991565">
    <property type="protein sequence ID" value="EDQ86568.1"/>
    <property type="molecule type" value="Genomic_DNA"/>
</dbReference>
<dbReference type="KEGG" id="mbr:MONBRDRAFT_28165"/>